<reference evidence="3" key="1">
    <citation type="journal article" date="2019" name="Int. J. Syst. Evol. Microbiol.">
        <title>The Global Catalogue of Microorganisms (GCM) 10K type strain sequencing project: providing services to taxonomists for standard genome sequencing and annotation.</title>
        <authorList>
            <consortium name="The Broad Institute Genomics Platform"/>
            <consortium name="The Broad Institute Genome Sequencing Center for Infectious Disease"/>
            <person name="Wu L."/>
            <person name="Ma J."/>
        </authorList>
    </citation>
    <scope>NUCLEOTIDE SEQUENCE [LARGE SCALE GENOMIC DNA]</scope>
    <source>
        <strain evidence="3">JCM 17938</strain>
    </source>
</reference>
<feature type="domain" description="Butirosin biosynthesis protein H N-terminal" evidence="1">
    <location>
        <begin position="18"/>
        <end position="144"/>
    </location>
</feature>
<dbReference type="Proteomes" id="UP001500212">
    <property type="component" value="Unassembled WGS sequence"/>
</dbReference>
<evidence type="ECO:0000313" key="3">
    <source>
        <dbReference type="Proteomes" id="UP001500212"/>
    </source>
</evidence>
<evidence type="ECO:0000259" key="1">
    <source>
        <dbReference type="Pfam" id="PF14399"/>
    </source>
</evidence>
<name>A0ABP8TJ91_9ACTN</name>
<gene>
    <name evidence="2" type="ORF">GCM10023195_31970</name>
</gene>
<dbReference type="Pfam" id="PF14399">
    <property type="entry name" value="BtrH_N"/>
    <property type="match status" value="1"/>
</dbReference>
<keyword evidence="3" id="KW-1185">Reference proteome</keyword>
<dbReference type="InterPro" id="IPR026935">
    <property type="entry name" value="BtrH_N"/>
</dbReference>
<dbReference type="EMBL" id="BAABHJ010000008">
    <property type="protein sequence ID" value="GAA4608206.1"/>
    <property type="molecule type" value="Genomic_DNA"/>
</dbReference>
<proteinExistence type="predicted"/>
<comment type="caution">
    <text evidence="2">The sequence shown here is derived from an EMBL/GenBank/DDBJ whole genome shotgun (WGS) entry which is preliminary data.</text>
</comment>
<protein>
    <recommendedName>
        <fullName evidence="1">Butirosin biosynthesis protein H N-terminal domain-containing protein</fullName>
    </recommendedName>
</protein>
<accession>A0ABP8TJ91</accession>
<organism evidence="2 3">
    <name type="scientific">Actinoallomurus liliacearum</name>
    <dbReference type="NCBI Taxonomy" id="1080073"/>
    <lineage>
        <taxon>Bacteria</taxon>
        <taxon>Bacillati</taxon>
        <taxon>Actinomycetota</taxon>
        <taxon>Actinomycetes</taxon>
        <taxon>Streptosporangiales</taxon>
        <taxon>Thermomonosporaceae</taxon>
        <taxon>Actinoallomurus</taxon>
    </lineage>
</organism>
<evidence type="ECO:0000313" key="2">
    <source>
        <dbReference type="EMBL" id="GAA4608206.1"/>
    </source>
</evidence>
<sequence length="339" mass="37635">MKVVLDGVRPWRHDLAGCLHACAATLLAHQGLPPLDALGAAWGFYYPPGDFRQEEYYYPCRPGSSLLSAIAPYHPVTSRWHLPGDADRGWAEVRDQVAAGTPVAVAVDNFELPFRPAYQDVHANHMVIVYGFDDEERTARVLDTVPPRFDGDLPIEVLTAARHSGNEAQHDRDMFFAESPIADRWLEVTVDHARLRPVDREVVTARLLRNLAGFTAPDDGDDHVGLPGLESFLRGMEQRLVRGDEVADELFVVAGGVLATTALHADWLTDAGRELDAPFLRELGRTVDRVAHHWTALRITAALTRKGDVSPRRLRRRHDAILGATEQALYQTEAVLADL</sequence>
<dbReference type="RefSeq" id="WP_345354181.1">
    <property type="nucleotide sequence ID" value="NZ_BAABHJ010000008.1"/>
</dbReference>